<dbReference type="AlphaFoldDB" id="A0A4R5UNT3"/>
<evidence type="ECO:0000313" key="3">
    <source>
        <dbReference type="Proteomes" id="UP000295238"/>
    </source>
</evidence>
<name>A0A4R5UNT3_9HYPH</name>
<keyword evidence="3" id="KW-1185">Reference proteome</keyword>
<dbReference type="InterPro" id="IPR028087">
    <property type="entry name" value="Tad_N"/>
</dbReference>
<dbReference type="Gene3D" id="3.40.50.410">
    <property type="entry name" value="von Willebrand factor, type A domain"/>
    <property type="match status" value="1"/>
</dbReference>
<dbReference type="SMART" id="SM00327">
    <property type="entry name" value="VWA"/>
    <property type="match status" value="1"/>
</dbReference>
<reference evidence="2 3" key="1">
    <citation type="submission" date="2019-03" db="EMBL/GenBank/DDBJ databases">
        <title>Rhizobium sp. nov., an bacterium isolated from biocrust in Mu Us Desert.</title>
        <authorList>
            <person name="Lixiong L."/>
        </authorList>
    </citation>
    <scope>NUCLEOTIDE SEQUENCE [LARGE SCALE GENOMIC DNA]</scope>
    <source>
        <strain evidence="2 3">SPY-1</strain>
    </source>
</reference>
<dbReference type="RefSeq" id="WP_133314870.1">
    <property type="nucleotide sequence ID" value="NZ_SMTL01000001.1"/>
</dbReference>
<accession>A0A4R5UNT3</accession>
<evidence type="ECO:0000313" key="2">
    <source>
        <dbReference type="EMBL" id="TDK39424.1"/>
    </source>
</evidence>
<dbReference type="EMBL" id="SMTL01000001">
    <property type="protein sequence ID" value="TDK39424.1"/>
    <property type="molecule type" value="Genomic_DNA"/>
</dbReference>
<dbReference type="Pfam" id="PF13400">
    <property type="entry name" value="Tad"/>
    <property type="match status" value="1"/>
</dbReference>
<dbReference type="PROSITE" id="PS50234">
    <property type="entry name" value="VWFA"/>
    <property type="match status" value="1"/>
</dbReference>
<dbReference type="SUPFAM" id="SSF53300">
    <property type="entry name" value="vWA-like"/>
    <property type="match status" value="1"/>
</dbReference>
<evidence type="ECO:0000259" key="1">
    <source>
        <dbReference type="PROSITE" id="PS50234"/>
    </source>
</evidence>
<dbReference type="InterPro" id="IPR002035">
    <property type="entry name" value="VWF_A"/>
</dbReference>
<organism evidence="2 3">
    <name type="scientific">Rhizobium deserti</name>
    <dbReference type="NCBI Taxonomy" id="2547961"/>
    <lineage>
        <taxon>Bacteria</taxon>
        <taxon>Pseudomonadati</taxon>
        <taxon>Pseudomonadota</taxon>
        <taxon>Alphaproteobacteria</taxon>
        <taxon>Hyphomicrobiales</taxon>
        <taxon>Rhizobiaceae</taxon>
        <taxon>Rhizobium/Agrobacterium group</taxon>
        <taxon>Rhizobium</taxon>
    </lineage>
</organism>
<feature type="domain" description="VWFA" evidence="1">
    <location>
        <begin position="167"/>
        <end position="379"/>
    </location>
</feature>
<proteinExistence type="predicted"/>
<gene>
    <name evidence="2" type="ORF">E2F50_04740</name>
</gene>
<dbReference type="Proteomes" id="UP000295238">
    <property type="component" value="Unassembled WGS sequence"/>
</dbReference>
<dbReference type="CDD" id="cd00198">
    <property type="entry name" value="vWFA"/>
    <property type="match status" value="1"/>
</dbReference>
<dbReference type="InterPro" id="IPR036465">
    <property type="entry name" value="vWFA_dom_sf"/>
</dbReference>
<comment type="caution">
    <text evidence="2">The sequence shown here is derived from an EMBL/GenBank/DDBJ whole genome shotgun (WGS) entry which is preliminary data.</text>
</comment>
<dbReference type="OrthoDB" id="7522752at2"/>
<sequence length="392" mass="40672">MAKSHLRRLLKDRSGNFGIMTAVLLPVLLGAAGVALDLSNAMQTKSALQGLADAAALAAASSMADKGLTPEQAEELAKSLLAAQIGEVVKSKDAAEAANQAEYIKDNTAVVVSQTGSPSSGQTFNVAINSSLNLPLSGLSAAIGVGTMNVAVSGSAQSSTEAQNALSMYLVLDRSGSMGEDTATVNTAQPKKCSSYSNGKCQETTNYVIKIDALKIAVNSLLTTIKQADADSKYARLGAVSYNNEMQSPEKLRWGTKKVEDYVSKLSADGTTNSGEAMETAYSSLSAATEASAHKKKNGQSDPSKYIIFMTDGENNVAGADTKTKAACANAKAAGIEIYTVAFMAPTAGQKLLKTCATDTSHYYDADNAVDLIAAFKSIGEKASQVGTRLTN</sequence>
<protein>
    <submittedName>
        <fullName evidence="2">VWA domain-containing protein</fullName>
    </submittedName>
</protein>
<dbReference type="Pfam" id="PF00092">
    <property type="entry name" value="VWA"/>
    <property type="match status" value="1"/>
</dbReference>